<feature type="domain" description="Isopenicillin N synthase-like Fe(2+) 2OG dioxygenase" evidence="2">
    <location>
        <begin position="1"/>
        <end position="76"/>
    </location>
</feature>
<sequence>MTLLFQDDVGGLEVLSAQGNWLAAPAIPGAALINSRRFASARWSNDVFRSSQHRVALPQADKVDKSRYSIAFFCQPDARANITCLPTCHSEDNLIKHAPITSGAYLISRLQATY</sequence>
<dbReference type="Proteomes" id="UP000249794">
    <property type="component" value="Unassembled WGS sequence"/>
</dbReference>
<dbReference type="EMBL" id="QBMP01000026">
    <property type="protein sequence ID" value="PZO59245.1"/>
    <property type="molecule type" value="Genomic_DNA"/>
</dbReference>
<comment type="pathway">
    <text evidence="1">Antibiotic biosynthesis.</text>
</comment>
<dbReference type="AlphaFoldDB" id="A0A2W4ZLZ4"/>
<accession>A0A2W4ZLZ4</accession>
<evidence type="ECO:0000259" key="2">
    <source>
        <dbReference type="Pfam" id="PF03171"/>
    </source>
</evidence>
<evidence type="ECO:0000256" key="1">
    <source>
        <dbReference type="ARBA" id="ARBA00004792"/>
    </source>
</evidence>
<dbReference type="Pfam" id="PF03171">
    <property type="entry name" value="2OG-FeII_Oxy"/>
    <property type="match status" value="1"/>
</dbReference>
<reference evidence="4" key="1">
    <citation type="submission" date="2018-04" db="EMBL/GenBank/DDBJ databases">
        <authorList>
            <person name="Cornet L."/>
        </authorList>
    </citation>
    <scope>NUCLEOTIDE SEQUENCE [LARGE SCALE GENOMIC DNA]</scope>
</reference>
<protein>
    <recommendedName>
        <fullName evidence="2">Isopenicillin N synthase-like Fe(2+) 2OG dioxygenase domain-containing protein</fullName>
    </recommendedName>
</protein>
<dbReference type="InterPro" id="IPR027443">
    <property type="entry name" value="IPNS-like_sf"/>
</dbReference>
<dbReference type="SUPFAM" id="SSF51197">
    <property type="entry name" value="Clavaminate synthase-like"/>
    <property type="match status" value="1"/>
</dbReference>
<dbReference type="PANTHER" id="PTHR47990">
    <property type="entry name" value="2-OXOGLUTARATE (2OG) AND FE(II)-DEPENDENT OXYGENASE SUPERFAMILY PROTEIN-RELATED"/>
    <property type="match status" value="1"/>
</dbReference>
<gene>
    <name evidence="3" type="ORF">DCF15_04250</name>
</gene>
<reference evidence="3 4" key="2">
    <citation type="submission" date="2018-06" db="EMBL/GenBank/DDBJ databases">
        <title>Metagenomic assembly of (sub)arctic Cyanobacteria and their associated microbiome from non-axenic cultures.</title>
        <authorList>
            <person name="Baurain D."/>
        </authorList>
    </citation>
    <scope>NUCLEOTIDE SEQUENCE [LARGE SCALE GENOMIC DNA]</scope>
    <source>
        <strain evidence="3">ULC027bin1</strain>
    </source>
</reference>
<dbReference type="InterPro" id="IPR044861">
    <property type="entry name" value="IPNS-like_FE2OG_OXY"/>
</dbReference>
<name>A0A2W4ZLZ4_9CYAN</name>
<organism evidence="3 4">
    <name type="scientific">Phormidesmis priestleyi</name>
    <dbReference type="NCBI Taxonomy" id="268141"/>
    <lineage>
        <taxon>Bacteria</taxon>
        <taxon>Bacillati</taxon>
        <taxon>Cyanobacteriota</taxon>
        <taxon>Cyanophyceae</taxon>
        <taxon>Leptolyngbyales</taxon>
        <taxon>Leptolyngbyaceae</taxon>
        <taxon>Phormidesmis</taxon>
    </lineage>
</organism>
<comment type="caution">
    <text evidence="3">The sequence shown here is derived from an EMBL/GenBank/DDBJ whole genome shotgun (WGS) entry which is preliminary data.</text>
</comment>
<evidence type="ECO:0000313" key="4">
    <source>
        <dbReference type="Proteomes" id="UP000249794"/>
    </source>
</evidence>
<dbReference type="InterPro" id="IPR050231">
    <property type="entry name" value="Iron_ascorbate_oxido_reductase"/>
</dbReference>
<evidence type="ECO:0000313" key="3">
    <source>
        <dbReference type="EMBL" id="PZO59245.1"/>
    </source>
</evidence>
<dbReference type="Gene3D" id="2.60.120.330">
    <property type="entry name" value="B-lactam Antibiotic, Isopenicillin N Synthase, Chain"/>
    <property type="match status" value="1"/>
</dbReference>
<proteinExistence type="predicted"/>